<evidence type="ECO:0000259" key="3">
    <source>
        <dbReference type="Pfam" id="PF06155"/>
    </source>
</evidence>
<evidence type="ECO:0000256" key="2">
    <source>
        <dbReference type="ARBA" id="ARBA00023004"/>
    </source>
</evidence>
<dbReference type="PANTHER" id="PTHR35303">
    <property type="entry name" value="OS02G0197800 PROTEIN"/>
    <property type="match status" value="1"/>
</dbReference>
<dbReference type="AlphaFoldDB" id="A0A7X2HJG8"/>
<dbReference type="Gene3D" id="3.30.2020.30">
    <property type="match status" value="1"/>
</dbReference>
<comment type="caution">
    <text evidence="4">The sequence shown here is derived from an EMBL/GenBank/DDBJ whole genome shotgun (WGS) entry which is preliminary data.</text>
</comment>
<reference evidence="4 5" key="1">
    <citation type="submission" date="2019-11" db="EMBL/GenBank/DDBJ databases">
        <title>Phenotypic characterization of an OXA-22 and OXA-60 co-producing Ralstonia pickettii clinical strain.</title>
        <authorList>
            <person name="He F."/>
        </authorList>
    </citation>
    <scope>NUCLEOTIDE SEQUENCE [LARGE SCALE GENOMIC DNA]</scope>
    <source>
        <strain evidence="4 5">PSLESD1</strain>
    </source>
</reference>
<accession>A0A7X2HJG8</accession>
<gene>
    <name evidence="4" type="ORF">GJQ57_03325</name>
</gene>
<evidence type="ECO:0000256" key="1">
    <source>
        <dbReference type="ARBA" id="ARBA00022723"/>
    </source>
</evidence>
<dbReference type="InterPro" id="IPR038492">
    <property type="entry name" value="GBBH-like_N_sf"/>
</dbReference>
<dbReference type="PANTHER" id="PTHR35303:SF8">
    <property type="entry name" value="GAMMA-BUTYROBETAINE HYDROXYLASE-LIKE N-TERMINAL DOMAIN-CONTAINING PROTEIN"/>
    <property type="match status" value="1"/>
</dbReference>
<dbReference type="Proteomes" id="UP000441032">
    <property type="component" value="Unassembled WGS sequence"/>
</dbReference>
<dbReference type="InterPro" id="IPR010376">
    <property type="entry name" value="GBBH-like_N"/>
</dbReference>
<name>A0A7X2HJG8_RALPI</name>
<protein>
    <submittedName>
        <fullName evidence="4">DUF971 domain-containing protein</fullName>
    </submittedName>
</protein>
<dbReference type="GO" id="GO:0046872">
    <property type="term" value="F:metal ion binding"/>
    <property type="evidence" value="ECO:0007669"/>
    <property type="project" value="UniProtKB-KW"/>
</dbReference>
<evidence type="ECO:0000313" key="4">
    <source>
        <dbReference type="EMBL" id="MRS97680.1"/>
    </source>
</evidence>
<dbReference type="EMBL" id="WJYN01000001">
    <property type="protein sequence ID" value="MRS97680.1"/>
    <property type="molecule type" value="Genomic_DNA"/>
</dbReference>
<sequence length="97" mass="10467">MHPPERIENDVAQGRLRLHWADAVVALDHAALREACRCAECQFKRHHGTPINVPGAVRITTIAPAGYGVQLVFSDGHARGIYPWAYLAELAATAAAG</sequence>
<dbReference type="Pfam" id="PF06155">
    <property type="entry name" value="GBBH-like_N"/>
    <property type="match status" value="1"/>
</dbReference>
<organism evidence="4 5">
    <name type="scientific">Ralstonia pickettii</name>
    <name type="common">Burkholderia pickettii</name>
    <dbReference type="NCBI Taxonomy" id="329"/>
    <lineage>
        <taxon>Bacteria</taxon>
        <taxon>Pseudomonadati</taxon>
        <taxon>Pseudomonadota</taxon>
        <taxon>Betaproteobacteria</taxon>
        <taxon>Burkholderiales</taxon>
        <taxon>Burkholderiaceae</taxon>
        <taxon>Ralstonia</taxon>
    </lineage>
</organism>
<proteinExistence type="predicted"/>
<keyword evidence="1" id="KW-0479">Metal-binding</keyword>
<feature type="domain" description="Gamma-butyrobetaine hydroxylase-like N-terminal" evidence="3">
    <location>
        <begin position="9"/>
        <end position="87"/>
    </location>
</feature>
<evidence type="ECO:0000313" key="5">
    <source>
        <dbReference type="Proteomes" id="UP000441032"/>
    </source>
</evidence>
<dbReference type="RefSeq" id="WP_065854346.1">
    <property type="nucleotide sequence ID" value="NZ_MCGA01000003.1"/>
</dbReference>
<keyword evidence="2" id="KW-0408">Iron</keyword>